<name>A0AAE3G6E2_9GAMM</name>
<dbReference type="Pfam" id="PF01584">
    <property type="entry name" value="CheW"/>
    <property type="match status" value="1"/>
</dbReference>
<dbReference type="AlphaFoldDB" id="A0AAE3G6E2"/>
<dbReference type="SUPFAM" id="SSF50341">
    <property type="entry name" value="CheW-like"/>
    <property type="match status" value="1"/>
</dbReference>
<evidence type="ECO:0000259" key="2">
    <source>
        <dbReference type="PROSITE" id="PS50851"/>
    </source>
</evidence>
<evidence type="ECO:0000313" key="3">
    <source>
        <dbReference type="EMBL" id="MCP1675581.1"/>
    </source>
</evidence>
<reference evidence="3" key="1">
    <citation type="submission" date="2022-03" db="EMBL/GenBank/DDBJ databases">
        <title>Genomic Encyclopedia of Type Strains, Phase III (KMG-III): the genomes of soil and plant-associated and newly described type strains.</title>
        <authorList>
            <person name="Whitman W."/>
        </authorList>
    </citation>
    <scope>NUCLEOTIDE SEQUENCE</scope>
    <source>
        <strain evidence="3">ANL 6-2</strain>
    </source>
</reference>
<comment type="caution">
    <text evidence="3">The sequence shown here is derived from an EMBL/GenBank/DDBJ whole genome shotgun (WGS) entry which is preliminary data.</text>
</comment>
<proteinExistence type="predicted"/>
<keyword evidence="4" id="KW-1185">Reference proteome</keyword>
<dbReference type="SMART" id="SM00260">
    <property type="entry name" value="CheW"/>
    <property type="match status" value="1"/>
</dbReference>
<evidence type="ECO:0000256" key="1">
    <source>
        <dbReference type="SAM" id="MobiDB-lite"/>
    </source>
</evidence>
<accession>A0AAE3G6E2</accession>
<dbReference type="Gene3D" id="2.40.50.180">
    <property type="entry name" value="CheA-289, Domain 4"/>
    <property type="match status" value="1"/>
</dbReference>
<feature type="domain" description="CheW-like" evidence="2">
    <location>
        <begin position="86"/>
        <end position="226"/>
    </location>
</feature>
<protein>
    <submittedName>
        <fullName evidence="3">Purine-binding chemotaxis protein CheW</fullName>
    </submittedName>
</protein>
<dbReference type="InterPro" id="IPR036061">
    <property type="entry name" value="CheW-like_dom_sf"/>
</dbReference>
<dbReference type="InterPro" id="IPR002545">
    <property type="entry name" value="CheW-lke_dom"/>
</dbReference>
<dbReference type="GO" id="GO:0007165">
    <property type="term" value="P:signal transduction"/>
    <property type="evidence" value="ECO:0007669"/>
    <property type="project" value="InterPro"/>
</dbReference>
<feature type="region of interest" description="Disordered" evidence="1">
    <location>
        <begin position="30"/>
        <end position="58"/>
    </location>
</feature>
<dbReference type="EMBL" id="JALJXV010000006">
    <property type="protein sequence ID" value="MCP1675581.1"/>
    <property type="molecule type" value="Genomic_DNA"/>
</dbReference>
<dbReference type="Proteomes" id="UP001205843">
    <property type="component" value="Unassembled WGS sequence"/>
</dbReference>
<sequence>MNRRSGDDTTVLTDSRVAIRDYLDALLSEVPSDFPDEEDEQASSLVVVESPPTPLETQPLEETVAAEQPPAAAPDEALVPSWGQGLFQALFFNVGELRLAVALTELHSVVPVEDVDITPMPGQPEWQIGLMRYRDRNVRVIDTATMVLPPNRRPPLGGEAAPTQILVVGDGAWGLACHGIGDVVKLDSDEVRWRSRQGKRPWLAGTVIGHLSALVEPAAFTRMLQDSSAR</sequence>
<gene>
    <name evidence="3" type="ORF">J2T57_002731</name>
</gene>
<dbReference type="PROSITE" id="PS50851">
    <property type="entry name" value="CHEW"/>
    <property type="match status" value="1"/>
</dbReference>
<dbReference type="GO" id="GO:0006935">
    <property type="term" value="P:chemotaxis"/>
    <property type="evidence" value="ECO:0007669"/>
    <property type="project" value="InterPro"/>
</dbReference>
<evidence type="ECO:0000313" key="4">
    <source>
        <dbReference type="Proteomes" id="UP001205843"/>
    </source>
</evidence>
<dbReference type="RefSeq" id="WP_253479156.1">
    <property type="nucleotide sequence ID" value="NZ_JALJXV010000006.1"/>
</dbReference>
<organism evidence="3 4">
    <name type="scientific">Natronocella acetinitrilica</name>
    <dbReference type="NCBI Taxonomy" id="414046"/>
    <lineage>
        <taxon>Bacteria</taxon>
        <taxon>Pseudomonadati</taxon>
        <taxon>Pseudomonadota</taxon>
        <taxon>Gammaproteobacteria</taxon>
        <taxon>Chromatiales</taxon>
        <taxon>Ectothiorhodospiraceae</taxon>
        <taxon>Natronocella</taxon>
    </lineage>
</organism>